<sequence>MPLTHTHILSCALCPGHSRTHTYTLVCSVPGSQSHTHSLAPVSQSHTGPRAPDAALCYSTTPLVFGNKSPLAHTAATGRASERGSWSVQQLVRPTAHLHETHSHLKATEIQEIQHKQHTVYPVYRLTHVKDEVTFLDQD</sequence>
<protein>
    <submittedName>
        <fullName evidence="1">Uncharacterized protein</fullName>
    </submittedName>
</protein>
<name>A0AAW0MZ54_9GOBI</name>
<comment type="caution">
    <text evidence="1">The sequence shown here is derived from an EMBL/GenBank/DDBJ whole genome shotgun (WGS) entry which is preliminary data.</text>
</comment>
<keyword evidence="2" id="KW-1185">Reference proteome</keyword>
<accession>A0AAW0MZ54</accession>
<evidence type="ECO:0000313" key="2">
    <source>
        <dbReference type="Proteomes" id="UP001460270"/>
    </source>
</evidence>
<evidence type="ECO:0000313" key="1">
    <source>
        <dbReference type="EMBL" id="KAK7888716.1"/>
    </source>
</evidence>
<dbReference type="AlphaFoldDB" id="A0AAW0MZ54"/>
<reference evidence="2" key="1">
    <citation type="submission" date="2024-04" db="EMBL/GenBank/DDBJ databases">
        <title>Salinicola lusitanus LLJ914,a marine bacterium isolated from the Okinawa Trough.</title>
        <authorList>
            <person name="Li J."/>
        </authorList>
    </citation>
    <scope>NUCLEOTIDE SEQUENCE [LARGE SCALE GENOMIC DNA]</scope>
</reference>
<organism evidence="1 2">
    <name type="scientific">Mugilogobius chulae</name>
    <name type="common">yellowstripe goby</name>
    <dbReference type="NCBI Taxonomy" id="88201"/>
    <lineage>
        <taxon>Eukaryota</taxon>
        <taxon>Metazoa</taxon>
        <taxon>Chordata</taxon>
        <taxon>Craniata</taxon>
        <taxon>Vertebrata</taxon>
        <taxon>Euteleostomi</taxon>
        <taxon>Actinopterygii</taxon>
        <taxon>Neopterygii</taxon>
        <taxon>Teleostei</taxon>
        <taxon>Neoteleostei</taxon>
        <taxon>Acanthomorphata</taxon>
        <taxon>Gobiaria</taxon>
        <taxon>Gobiiformes</taxon>
        <taxon>Gobioidei</taxon>
        <taxon>Gobiidae</taxon>
        <taxon>Gobionellinae</taxon>
        <taxon>Mugilogobius</taxon>
    </lineage>
</organism>
<dbReference type="EMBL" id="JBBPFD010000018">
    <property type="protein sequence ID" value="KAK7888716.1"/>
    <property type="molecule type" value="Genomic_DNA"/>
</dbReference>
<proteinExistence type="predicted"/>
<dbReference type="Proteomes" id="UP001460270">
    <property type="component" value="Unassembled WGS sequence"/>
</dbReference>
<gene>
    <name evidence="1" type="ORF">WMY93_024276</name>
</gene>